<organism evidence="4">
    <name type="scientific">Schistocephalus solidus</name>
    <name type="common">Tapeworm</name>
    <dbReference type="NCBI Taxonomy" id="70667"/>
    <lineage>
        <taxon>Eukaryota</taxon>
        <taxon>Metazoa</taxon>
        <taxon>Spiralia</taxon>
        <taxon>Lophotrochozoa</taxon>
        <taxon>Platyhelminthes</taxon>
        <taxon>Cestoda</taxon>
        <taxon>Eucestoda</taxon>
        <taxon>Diphyllobothriidea</taxon>
        <taxon>Diphyllobothriidae</taxon>
        <taxon>Schistocephalus</taxon>
    </lineage>
</organism>
<evidence type="ECO:0000256" key="1">
    <source>
        <dbReference type="PROSITE-ProRule" id="PRU00042"/>
    </source>
</evidence>
<gene>
    <name evidence="4" type="ORF">TR148947</name>
</gene>
<dbReference type="PANTHER" id="PTHR46664:SF1">
    <property type="entry name" value="ATM INTERACTOR"/>
    <property type="match status" value="1"/>
</dbReference>
<dbReference type="PANTHER" id="PTHR46664">
    <property type="entry name" value="ATM INTERACTOR"/>
    <property type="match status" value="1"/>
</dbReference>
<dbReference type="Gene3D" id="3.30.160.60">
    <property type="entry name" value="Classic Zinc Finger"/>
    <property type="match status" value="1"/>
</dbReference>
<dbReference type="InterPro" id="IPR055303">
    <property type="entry name" value="ATMIN"/>
</dbReference>
<dbReference type="GO" id="GO:0005634">
    <property type="term" value="C:nucleus"/>
    <property type="evidence" value="ECO:0007669"/>
    <property type="project" value="TreeGrafter"/>
</dbReference>
<feature type="compositionally biased region" description="Polar residues" evidence="2">
    <location>
        <begin position="171"/>
        <end position="187"/>
    </location>
</feature>
<reference evidence="4" key="1">
    <citation type="submission" date="2016-01" db="EMBL/GenBank/DDBJ databases">
        <title>Reference transcriptome for the parasite Schistocephalus solidus: insights into the molecular evolution of parasitism.</title>
        <authorList>
            <person name="Hebert F.O."/>
            <person name="Grambauer S."/>
            <person name="Barber I."/>
            <person name="Landry C.R."/>
            <person name="Aubin-Horth N."/>
        </authorList>
    </citation>
    <scope>NUCLEOTIDE SEQUENCE</scope>
</reference>
<dbReference type="GO" id="GO:0045944">
    <property type="term" value="P:positive regulation of transcription by RNA polymerase II"/>
    <property type="evidence" value="ECO:0007669"/>
    <property type="project" value="InterPro"/>
</dbReference>
<feature type="domain" description="C2H2-type" evidence="3">
    <location>
        <begin position="29"/>
        <end position="52"/>
    </location>
</feature>
<dbReference type="AlphaFoldDB" id="A0A0V0J778"/>
<evidence type="ECO:0000313" key="4">
    <source>
        <dbReference type="EMBL" id="JAP61644.1"/>
    </source>
</evidence>
<feature type="domain" description="C2H2-type" evidence="3">
    <location>
        <begin position="137"/>
        <end position="161"/>
    </location>
</feature>
<dbReference type="GO" id="GO:0008270">
    <property type="term" value="F:zinc ion binding"/>
    <property type="evidence" value="ECO:0007669"/>
    <property type="project" value="UniProtKB-KW"/>
</dbReference>
<keyword evidence="1" id="KW-0863">Zinc-finger</keyword>
<dbReference type="Pfam" id="PF00096">
    <property type="entry name" value="zf-C2H2"/>
    <property type="match status" value="1"/>
</dbReference>
<dbReference type="GO" id="GO:0000981">
    <property type="term" value="F:DNA-binding transcription factor activity, RNA polymerase II-specific"/>
    <property type="evidence" value="ECO:0007669"/>
    <property type="project" value="TreeGrafter"/>
</dbReference>
<sequence length="717" mass="77567">MTESNPKSPTVQRVVPTEEELRTLPSASYRCHICNLQVKTKSNLRAHMVKTHKLIQDERDVAFLTKKKVEVSYFYYCPIPSCKHRIDTKNGFSKFSRLKQHYQIVHMKKSFQCNTCGQLFATPTTQAYHSKTCGLSYECLVCHRKYRQKKFLNQHARRSGHKISGSGRMPENNTHSYPPNVGSDATTTKPTVAPNTVQPILLPILILPLDVPADKISTSTIMSAFSRVLANTCGSINLPSAVAAAQSRTSYLPTTLTENQAIGNFINQSIQDGSLSISAATATALQDTVMTSVALQQNSQGRVSCAFAKVADVGTATMCLTDACVQTDFYGQSASAHLNKSAPLISVKTGTDNDNIADVFFKMADFSVGTSPPALISAGNSPPCFIAPVARADTYMTSAKSIQLQYPEMNSNGTMTQPHQFACGDQLFGQKPDRTEFISAPQQAPQSSLEGHFQSQPPPFCHMFSHTAATATSSCSGESSQSCYTPPSSIASSFCATPNPSSSNSVFSFNPPRSLIDISQQFSWPEQSRGVMANSCISSEPDYLNRQAVNNEYLSRRDQQPTFSSDIPARGSDAAETQYTASWVSLHPQADLPSNELSIGCGVSTPTLPTAPKTSTSLCHANSVAVETTVDLMNFNDNNAGNCCWSPADSFSHMQTQTTGDAELDQWLNSVHTQTAFQQTASGVAASSSASWLSTDNGVCVGVNTDLRTLEGCNQFV</sequence>
<evidence type="ECO:0000259" key="3">
    <source>
        <dbReference type="PROSITE" id="PS50157"/>
    </source>
</evidence>
<keyword evidence="1" id="KW-0479">Metal-binding</keyword>
<dbReference type="PROSITE" id="PS00028">
    <property type="entry name" value="ZINC_FINGER_C2H2_1"/>
    <property type="match status" value="2"/>
</dbReference>
<keyword evidence="1" id="KW-0862">Zinc</keyword>
<dbReference type="InterPro" id="IPR013087">
    <property type="entry name" value="Znf_C2H2_type"/>
</dbReference>
<dbReference type="EMBL" id="GEEE01001581">
    <property type="protein sequence ID" value="JAP61644.1"/>
    <property type="molecule type" value="Transcribed_RNA"/>
</dbReference>
<accession>A0A0V0J778</accession>
<feature type="region of interest" description="Disordered" evidence="2">
    <location>
        <begin position="157"/>
        <end position="187"/>
    </location>
</feature>
<name>A0A0V0J778_SCHSO</name>
<dbReference type="SMART" id="SM00355">
    <property type="entry name" value="ZnF_C2H2"/>
    <property type="match status" value="4"/>
</dbReference>
<dbReference type="GO" id="GO:0000976">
    <property type="term" value="F:transcription cis-regulatory region binding"/>
    <property type="evidence" value="ECO:0007669"/>
    <property type="project" value="InterPro"/>
</dbReference>
<dbReference type="PROSITE" id="PS50157">
    <property type="entry name" value="ZINC_FINGER_C2H2_2"/>
    <property type="match status" value="2"/>
</dbReference>
<evidence type="ECO:0000256" key="2">
    <source>
        <dbReference type="SAM" id="MobiDB-lite"/>
    </source>
</evidence>
<protein>
    <recommendedName>
        <fullName evidence="3">C2H2-type domain-containing protein</fullName>
    </recommendedName>
</protein>
<proteinExistence type="predicted"/>